<dbReference type="EMBL" id="JACEFF010000369">
    <property type="protein sequence ID" value="KAH9638820.1"/>
    <property type="molecule type" value="Genomic_DNA"/>
</dbReference>
<feature type="compositionally biased region" description="Basic residues" evidence="1">
    <location>
        <begin position="72"/>
        <end position="88"/>
    </location>
</feature>
<feature type="region of interest" description="Disordered" evidence="1">
    <location>
        <begin position="46"/>
        <end position="88"/>
    </location>
</feature>
<evidence type="ECO:0000256" key="1">
    <source>
        <dbReference type="SAM" id="MobiDB-lite"/>
    </source>
</evidence>
<gene>
    <name evidence="2" type="ORF">HF086_011375</name>
</gene>
<name>A0A922MLU8_SPOEX</name>
<evidence type="ECO:0000313" key="2">
    <source>
        <dbReference type="EMBL" id="KAH9638820.1"/>
    </source>
</evidence>
<protein>
    <submittedName>
        <fullName evidence="2">Uncharacterized protein</fullName>
    </submittedName>
</protein>
<reference evidence="2" key="1">
    <citation type="journal article" date="2021" name="G3 (Bethesda)">
        <title>Genome and transcriptome analysis of the beet armyworm Spodoptera exigua reveals targets for pest control. .</title>
        <authorList>
            <person name="Simon S."/>
            <person name="Breeschoten T."/>
            <person name="Jansen H.J."/>
            <person name="Dirks R.P."/>
            <person name="Schranz M.E."/>
            <person name="Ros V.I.D."/>
        </authorList>
    </citation>
    <scope>NUCLEOTIDE SEQUENCE</scope>
    <source>
        <strain evidence="2">TB_SE_WUR_2020</strain>
    </source>
</reference>
<sequence length="88" mass="10088">MKVGGTCAKVHSCPPGTKVWQKGLCPEQQRFGMECCRPRKKEVAVRRRTTGRPRTPVKWTINKDDNANNWKQKPKPKALRTKSKVVDE</sequence>
<evidence type="ECO:0000313" key="3">
    <source>
        <dbReference type="Proteomes" id="UP000814243"/>
    </source>
</evidence>
<proteinExistence type="predicted"/>
<organism evidence="2 3">
    <name type="scientific">Spodoptera exigua</name>
    <name type="common">Beet armyworm</name>
    <name type="synonym">Noctua fulgens</name>
    <dbReference type="NCBI Taxonomy" id="7107"/>
    <lineage>
        <taxon>Eukaryota</taxon>
        <taxon>Metazoa</taxon>
        <taxon>Ecdysozoa</taxon>
        <taxon>Arthropoda</taxon>
        <taxon>Hexapoda</taxon>
        <taxon>Insecta</taxon>
        <taxon>Pterygota</taxon>
        <taxon>Neoptera</taxon>
        <taxon>Endopterygota</taxon>
        <taxon>Lepidoptera</taxon>
        <taxon>Glossata</taxon>
        <taxon>Ditrysia</taxon>
        <taxon>Noctuoidea</taxon>
        <taxon>Noctuidae</taxon>
        <taxon>Amphipyrinae</taxon>
        <taxon>Spodoptera</taxon>
    </lineage>
</organism>
<accession>A0A922MLU8</accession>
<dbReference type="AlphaFoldDB" id="A0A922MLU8"/>
<dbReference type="Proteomes" id="UP000814243">
    <property type="component" value="Unassembled WGS sequence"/>
</dbReference>
<comment type="caution">
    <text evidence="2">The sequence shown here is derived from an EMBL/GenBank/DDBJ whole genome shotgun (WGS) entry which is preliminary data.</text>
</comment>